<dbReference type="GO" id="GO:0005524">
    <property type="term" value="F:ATP binding"/>
    <property type="evidence" value="ECO:0007669"/>
    <property type="project" value="UniProtKB-UniRule"/>
</dbReference>
<keyword evidence="4" id="KW-0723">Serine/threonine-protein kinase</keyword>
<keyword evidence="4" id="KW-0808">Transferase</keyword>
<keyword evidence="4" id="KW-0418">Kinase</keyword>
<evidence type="ECO:0000313" key="5">
    <source>
        <dbReference type="Proteomes" id="UP000215224"/>
    </source>
</evidence>
<feature type="transmembrane region" description="Helical" evidence="2">
    <location>
        <begin position="306"/>
        <end position="325"/>
    </location>
</feature>
<keyword evidence="2" id="KW-0812">Transmembrane</keyword>
<dbReference type="PROSITE" id="PS00107">
    <property type="entry name" value="PROTEIN_KINASE_ATP"/>
    <property type="match status" value="1"/>
</dbReference>
<proteinExistence type="predicted"/>
<feature type="binding site" evidence="1">
    <location>
        <position position="56"/>
    </location>
    <ligand>
        <name>ATP</name>
        <dbReference type="ChEBI" id="CHEBI:30616"/>
    </ligand>
</feature>
<evidence type="ECO:0000256" key="2">
    <source>
        <dbReference type="SAM" id="Phobius"/>
    </source>
</evidence>
<dbReference type="PANTHER" id="PTHR44167">
    <property type="entry name" value="OVARIAN-SPECIFIC SERINE/THREONINE-PROTEIN KINASE LOK-RELATED"/>
    <property type="match status" value="1"/>
</dbReference>
<evidence type="ECO:0000259" key="3">
    <source>
        <dbReference type="PROSITE" id="PS50011"/>
    </source>
</evidence>
<dbReference type="SUPFAM" id="SSF56112">
    <property type="entry name" value="Protein kinase-like (PK-like)"/>
    <property type="match status" value="1"/>
</dbReference>
<dbReference type="InterPro" id="IPR011009">
    <property type="entry name" value="Kinase-like_dom_sf"/>
</dbReference>
<dbReference type="GO" id="GO:0005737">
    <property type="term" value="C:cytoplasm"/>
    <property type="evidence" value="ECO:0007669"/>
    <property type="project" value="TreeGrafter"/>
</dbReference>
<evidence type="ECO:0000256" key="1">
    <source>
        <dbReference type="PROSITE-ProRule" id="PRU10141"/>
    </source>
</evidence>
<gene>
    <name evidence="4" type="ORF">BC6307_23375</name>
</gene>
<reference evidence="4 5" key="1">
    <citation type="submission" date="2016-12" db="EMBL/GenBank/DDBJ databases">
        <title>The whole genome sequencing and assembly of Bacillus cohnii DSM 6307T strain.</title>
        <authorList>
            <person name="Lee Y.-J."/>
            <person name="Yi H."/>
            <person name="Bahn Y.-S."/>
            <person name="Kim J.F."/>
            <person name="Lee D.-W."/>
        </authorList>
    </citation>
    <scope>NUCLEOTIDE SEQUENCE [LARGE SCALE GENOMIC DNA]</scope>
    <source>
        <strain evidence="4 5">DSM 6307</strain>
    </source>
</reference>
<dbReference type="SMART" id="SM00220">
    <property type="entry name" value="S_TKc"/>
    <property type="match status" value="1"/>
</dbReference>
<dbReference type="GO" id="GO:0004674">
    <property type="term" value="F:protein serine/threonine kinase activity"/>
    <property type="evidence" value="ECO:0007669"/>
    <property type="project" value="UniProtKB-KW"/>
</dbReference>
<keyword evidence="2" id="KW-1133">Transmembrane helix</keyword>
<dbReference type="KEGG" id="bcoh:BC6307_23375"/>
<dbReference type="InterPro" id="IPR000719">
    <property type="entry name" value="Prot_kinase_dom"/>
</dbReference>
<dbReference type="PROSITE" id="PS50011">
    <property type="entry name" value="PROTEIN_KINASE_DOM"/>
    <property type="match status" value="1"/>
</dbReference>
<dbReference type="Proteomes" id="UP000215224">
    <property type="component" value="Chromosome"/>
</dbReference>
<keyword evidence="1" id="KW-0547">Nucleotide-binding</keyword>
<sequence>MMNSTWKSPDYKIVPGTTVVGKWHKNRYSIIKTLGYGATGHVYLANCTNGEQVALKISDNSLSITSEVNVLRHFEKVQGFALGPSLIDVDDWEIMHGKSISFYVMEYVRGESFLTFINQRGQEWIGILILQLLSDLHILHKEGWVFGDLKPDNLMISLHPPKVRMLDVGGTTLKGRSVKEFTEFFDRGYWGLGTRRAEESYDLFSVAMIMINAAYPNRFEKDGRGVLQLKEKIKHHPFLLAHEKFLTSALNGNFVNALQMKEALAKSLSNAPRNKEKITKVTKTKTVTSRVARRNQRKTKKFIKRFSETIVLVAVVCMIYFLYVYSHLL</sequence>
<protein>
    <submittedName>
        <fullName evidence="4">Serine/threonine protein kinase</fullName>
    </submittedName>
</protein>
<dbReference type="Gene3D" id="1.10.510.10">
    <property type="entry name" value="Transferase(Phosphotransferase) domain 1"/>
    <property type="match status" value="1"/>
</dbReference>
<evidence type="ECO:0000313" key="4">
    <source>
        <dbReference type="EMBL" id="AST93996.1"/>
    </source>
</evidence>
<feature type="domain" description="Protein kinase" evidence="3">
    <location>
        <begin position="28"/>
        <end position="287"/>
    </location>
</feature>
<dbReference type="Pfam" id="PF00069">
    <property type="entry name" value="Pkinase"/>
    <property type="match status" value="1"/>
</dbReference>
<dbReference type="AlphaFoldDB" id="A0A223KX13"/>
<dbReference type="PANTHER" id="PTHR44167:SF31">
    <property type="entry name" value="PROTEIN CBG02007"/>
    <property type="match status" value="1"/>
</dbReference>
<accession>A0A223KX13</accession>
<dbReference type="RefSeq" id="WP_066418008.1">
    <property type="nucleotide sequence ID" value="NZ_CP018866.1"/>
</dbReference>
<keyword evidence="1" id="KW-0067">ATP-binding</keyword>
<dbReference type="InterPro" id="IPR017441">
    <property type="entry name" value="Protein_kinase_ATP_BS"/>
</dbReference>
<dbReference type="EMBL" id="CP018866">
    <property type="protein sequence ID" value="AST93996.1"/>
    <property type="molecule type" value="Genomic_DNA"/>
</dbReference>
<name>A0A223KX13_9BACI</name>
<dbReference type="STRING" id="1314751.GCA_001591425_03080"/>
<keyword evidence="2" id="KW-0472">Membrane</keyword>
<keyword evidence="5" id="KW-1185">Reference proteome</keyword>
<organism evidence="4 5">
    <name type="scientific">Sutcliffiella cohnii</name>
    <dbReference type="NCBI Taxonomy" id="33932"/>
    <lineage>
        <taxon>Bacteria</taxon>
        <taxon>Bacillati</taxon>
        <taxon>Bacillota</taxon>
        <taxon>Bacilli</taxon>
        <taxon>Bacillales</taxon>
        <taxon>Bacillaceae</taxon>
        <taxon>Sutcliffiella</taxon>
    </lineage>
</organism>